<dbReference type="PANTHER" id="PTHR43383">
    <property type="entry name" value="NODULIN 6"/>
    <property type="match status" value="1"/>
</dbReference>
<evidence type="ECO:0000256" key="2">
    <source>
        <dbReference type="RuleBase" id="RU000384"/>
    </source>
</evidence>
<dbReference type="InterPro" id="IPR036986">
    <property type="entry name" value="S4_RNA-bd_sf"/>
</dbReference>
<dbReference type="InterPro" id="IPR008146">
    <property type="entry name" value="Gln_synth_cat_dom"/>
</dbReference>
<dbReference type="Gene3D" id="3.10.290.10">
    <property type="entry name" value="RNA-binding S4 domain"/>
    <property type="match status" value="1"/>
</dbReference>
<proteinExistence type="inferred from homology"/>
<dbReference type="InterPro" id="IPR014746">
    <property type="entry name" value="Gln_synth/guanido_kin_cat_dom"/>
</dbReference>
<accession>A0AAW1WC08</accession>
<dbReference type="GO" id="GO:0006542">
    <property type="term" value="P:glutamine biosynthetic process"/>
    <property type="evidence" value="ECO:0007669"/>
    <property type="project" value="InterPro"/>
</dbReference>
<evidence type="ECO:0000313" key="4">
    <source>
        <dbReference type="EMBL" id="KAK9921029.1"/>
    </source>
</evidence>
<dbReference type="Proteomes" id="UP001457282">
    <property type="component" value="Unassembled WGS sequence"/>
</dbReference>
<dbReference type="Gene3D" id="3.10.20.70">
    <property type="entry name" value="Glutamine synthetase, N-terminal domain"/>
    <property type="match status" value="1"/>
</dbReference>
<evidence type="ECO:0000259" key="3">
    <source>
        <dbReference type="PROSITE" id="PS51987"/>
    </source>
</evidence>
<sequence length="383" mass="42622">MARGLKKHLKRLSAPKHWMLDKLGDAIAPKPSSGPQISSSKGFMENVDQPHVLPVDDSDIDLKLIEKLLKYFSCKVNDSEQICDLLKGIRYQCELSSLKELLELAPIKKVMLSTDGYAFPETFYLGAKKALEVVFSVLCDAYADGDLSIPEASEAAKDIFHKMQSNFTRLIMLSNLLSDASGQQRCRVVPVRHFNDIVTKNDIGLTVACMGMTSFTDGPADEINLTGVGEIRLTPDLTTKWRIPWVEQEEMVMANMHLKPGEAWEYCPREALRSVSKILKDEFNLDSISHVVIGIKYGLHVNRGLARKHGLLATFIPKYALDEFGSGAHVHLSLWQNGKMYFMACSGSSQHGMSKAGEEFMAGVLYHLPAILAFTAPIPNRYS</sequence>
<dbReference type="Pfam" id="PF00120">
    <property type="entry name" value="Gln-synt_C"/>
    <property type="match status" value="1"/>
</dbReference>
<gene>
    <name evidence="4" type="ORF">M0R45_029560</name>
</gene>
<comment type="caution">
    <text evidence="4">The sequence shown here is derived from an EMBL/GenBank/DDBJ whole genome shotgun (WGS) entry which is preliminary data.</text>
</comment>
<dbReference type="Gene3D" id="3.30.590.10">
    <property type="entry name" value="Glutamine synthetase/guanido kinase, catalytic domain"/>
    <property type="match status" value="1"/>
</dbReference>
<dbReference type="SMART" id="SM01230">
    <property type="entry name" value="Gln-synt_C"/>
    <property type="match status" value="1"/>
</dbReference>
<comment type="similarity">
    <text evidence="1 2">Belongs to the glutamine synthetase family.</text>
</comment>
<protein>
    <recommendedName>
        <fullName evidence="3">GS catalytic domain-containing protein</fullName>
    </recommendedName>
</protein>
<dbReference type="PANTHER" id="PTHR43383:SF2">
    <property type="entry name" value="AMIDOHYDROLASE 2 FAMILY PROTEIN"/>
    <property type="match status" value="1"/>
</dbReference>
<feature type="domain" description="GS catalytic" evidence="3">
    <location>
        <begin position="303"/>
        <end position="383"/>
    </location>
</feature>
<dbReference type="InterPro" id="IPR018199">
    <property type="entry name" value="Ribosomal_eS4_N_CS"/>
</dbReference>
<dbReference type="Pfam" id="PF08071">
    <property type="entry name" value="RS4NT"/>
    <property type="match status" value="1"/>
</dbReference>
<evidence type="ECO:0000313" key="5">
    <source>
        <dbReference type="Proteomes" id="UP001457282"/>
    </source>
</evidence>
<dbReference type="PROSITE" id="PS00528">
    <property type="entry name" value="RIBOSOMAL_S4E"/>
    <property type="match status" value="1"/>
</dbReference>
<name>A0AAW1WC08_RUBAR</name>
<dbReference type="GO" id="GO:0004356">
    <property type="term" value="F:glutamine synthetase activity"/>
    <property type="evidence" value="ECO:0007669"/>
    <property type="project" value="InterPro"/>
</dbReference>
<organism evidence="4 5">
    <name type="scientific">Rubus argutus</name>
    <name type="common">Southern blackberry</name>
    <dbReference type="NCBI Taxonomy" id="59490"/>
    <lineage>
        <taxon>Eukaryota</taxon>
        <taxon>Viridiplantae</taxon>
        <taxon>Streptophyta</taxon>
        <taxon>Embryophyta</taxon>
        <taxon>Tracheophyta</taxon>
        <taxon>Spermatophyta</taxon>
        <taxon>Magnoliopsida</taxon>
        <taxon>eudicotyledons</taxon>
        <taxon>Gunneridae</taxon>
        <taxon>Pentapetalae</taxon>
        <taxon>rosids</taxon>
        <taxon>fabids</taxon>
        <taxon>Rosales</taxon>
        <taxon>Rosaceae</taxon>
        <taxon>Rosoideae</taxon>
        <taxon>Rosoideae incertae sedis</taxon>
        <taxon>Rubus</taxon>
    </lineage>
</organism>
<dbReference type="Gene3D" id="3.20.20.140">
    <property type="entry name" value="Metal-dependent hydrolases"/>
    <property type="match status" value="1"/>
</dbReference>
<dbReference type="PROSITE" id="PS51987">
    <property type="entry name" value="GS_CATALYTIC"/>
    <property type="match status" value="1"/>
</dbReference>
<keyword evidence="5" id="KW-1185">Reference proteome</keyword>
<reference evidence="4 5" key="1">
    <citation type="journal article" date="2023" name="G3 (Bethesda)">
        <title>A chromosome-length genome assembly and annotation of blackberry (Rubus argutus, cv. 'Hillquist').</title>
        <authorList>
            <person name="Bruna T."/>
            <person name="Aryal R."/>
            <person name="Dudchenko O."/>
            <person name="Sargent D.J."/>
            <person name="Mead D."/>
            <person name="Buti M."/>
            <person name="Cavallini A."/>
            <person name="Hytonen T."/>
            <person name="Andres J."/>
            <person name="Pham M."/>
            <person name="Weisz D."/>
            <person name="Mascagni F."/>
            <person name="Usai G."/>
            <person name="Natali L."/>
            <person name="Bassil N."/>
            <person name="Fernandez G.E."/>
            <person name="Lomsadze A."/>
            <person name="Armour M."/>
            <person name="Olukolu B."/>
            <person name="Poorten T."/>
            <person name="Britton C."/>
            <person name="Davik J."/>
            <person name="Ashrafi H."/>
            <person name="Aiden E.L."/>
            <person name="Borodovsky M."/>
            <person name="Worthington M."/>
        </authorList>
    </citation>
    <scope>NUCLEOTIDE SEQUENCE [LARGE SCALE GENOMIC DNA]</scope>
    <source>
        <strain evidence="4">PI 553951</strain>
    </source>
</reference>
<dbReference type="InterPro" id="IPR013843">
    <property type="entry name" value="Ribosomal_eS4_N"/>
</dbReference>
<dbReference type="AlphaFoldDB" id="A0AAW1WC08"/>
<dbReference type="EMBL" id="JBEDUW010000006">
    <property type="protein sequence ID" value="KAK9921029.1"/>
    <property type="molecule type" value="Genomic_DNA"/>
</dbReference>
<evidence type="ECO:0000256" key="1">
    <source>
        <dbReference type="PROSITE-ProRule" id="PRU01331"/>
    </source>
</evidence>
<dbReference type="SUPFAM" id="SSF54368">
    <property type="entry name" value="Glutamine synthetase, N-terminal domain"/>
    <property type="match status" value="1"/>
</dbReference>
<dbReference type="GO" id="GO:0003723">
    <property type="term" value="F:RNA binding"/>
    <property type="evidence" value="ECO:0007669"/>
    <property type="project" value="InterPro"/>
</dbReference>
<dbReference type="SUPFAM" id="SSF55931">
    <property type="entry name" value="Glutamine synthetase/guanido kinase"/>
    <property type="match status" value="1"/>
</dbReference>
<dbReference type="InterPro" id="IPR036651">
    <property type="entry name" value="Gln_synt_N_sf"/>
</dbReference>